<evidence type="ECO:0000313" key="2">
    <source>
        <dbReference type="EMBL" id="AUX78913.1"/>
    </source>
</evidence>
<feature type="region of interest" description="Disordered" evidence="1">
    <location>
        <begin position="40"/>
        <end position="64"/>
    </location>
</feature>
<geneLocation type="plasmid" evidence="3">
    <name>psfrenxt3b</name>
</geneLocation>
<reference evidence="2 3" key="1">
    <citation type="submission" date="2017-10" db="EMBL/GenBank/DDBJ databases">
        <title>Analysis of the genome sequences of Rhizobium populations associated to common bean (phaseolus vulgaris).</title>
        <authorList>
            <person name="Bustos P."/>
            <person name="Santamaria R.I."/>
            <person name="Miranda-Sanchez F."/>
            <person name="Perez-Carrascal O."/>
            <person name="Juarez S."/>
            <person name="Lozano L."/>
            <person name="Martinez-Flores I."/>
            <person name="Vinuesa P."/>
            <person name="Martinez-Romero E."/>
            <person name="Cevallos M.A."/>
            <person name="Romero D."/>
            <person name="Davila G."/>
            <person name="Gonzalez V."/>
        </authorList>
    </citation>
    <scope>NUCLEOTIDE SEQUENCE [LARGE SCALE GENOMIC DNA]</scope>
    <source>
        <strain evidence="2 3">NXT3</strain>
        <plasmid evidence="3">Plasmid psfrenxt3b</plasmid>
    </source>
</reference>
<keyword evidence="2" id="KW-0614">Plasmid</keyword>
<dbReference type="EMBL" id="CP024309">
    <property type="protein sequence ID" value="AUX78913.1"/>
    <property type="molecule type" value="Genomic_DNA"/>
</dbReference>
<protein>
    <submittedName>
        <fullName evidence="2">Uncharacterized protein</fullName>
    </submittedName>
</protein>
<dbReference type="Proteomes" id="UP000239340">
    <property type="component" value="Plasmid pSfreNXT3b"/>
</dbReference>
<proteinExistence type="predicted"/>
<evidence type="ECO:0000256" key="1">
    <source>
        <dbReference type="SAM" id="MobiDB-lite"/>
    </source>
</evidence>
<sequence length="64" mass="7030">MALTFASGCAAIGTASGFRVESRKRVFRIDVSFARPPGAKRLSPDPFQRQPRLVLRPTGSVERI</sequence>
<gene>
    <name evidence="2" type="ORF">NXT3_PB00255</name>
</gene>
<name>A0A2L0HBP9_RHIFR</name>
<organism evidence="2 3">
    <name type="scientific">Rhizobium fredii</name>
    <name type="common">Sinorhizobium fredii</name>
    <dbReference type="NCBI Taxonomy" id="380"/>
    <lineage>
        <taxon>Bacteria</taxon>
        <taxon>Pseudomonadati</taxon>
        <taxon>Pseudomonadota</taxon>
        <taxon>Alphaproteobacteria</taxon>
        <taxon>Hyphomicrobiales</taxon>
        <taxon>Rhizobiaceae</taxon>
        <taxon>Sinorhizobium/Ensifer group</taxon>
        <taxon>Sinorhizobium</taxon>
    </lineage>
</organism>
<accession>A0A2L0HBP9</accession>
<evidence type="ECO:0000313" key="3">
    <source>
        <dbReference type="Proteomes" id="UP000239340"/>
    </source>
</evidence>
<dbReference type="AlphaFoldDB" id="A0A2L0HBP9"/>